<accession>A0A9P7URE9</accession>
<keyword evidence="2" id="KW-1185">Reference proteome</keyword>
<comment type="caution">
    <text evidence="1">The sequence shown here is derived from an EMBL/GenBank/DDBJ whole genome shotgun (WGS) entry which is preliminary data.</text>
</comment>
<dbReference type="EMBL" id="CM032185">
    <property type="protein sequence ID" value="KAG7091697.1"/>
    <property type="molecule type" value="Genomic_DNA"/>
</dbReference>
<dbReference type="GeneID" id="66077176"/>
<dbReference type="OrthoDB" id="2976172at2759"/>
<protein>
    <submittedName>
        <fullName evidence="1">Uncharacterized protein</fullName>
    </submittedName>
</protein>
<name>A0A9P7URE9_9AGAR</name>
<dbReference type="Proteomes" id="UP001049176">
    <property type="component" value="Chromosome 5"/>
</dbReference>
<reference evidence="1" key="1">
    <citation type="journal article" date="2021" name="Genome Biol. Evol.">
        <title>The assembled and annotated genome of the fairy-ring fungus Marasmius oreades.</title>
        <authorList>
            <person name="Hiltunen M."/>
            <person name="Ament-Velasquez S.L."/>
            <person name="Johannesson H."/>
        </authorList>
    </citation>
    <scope>NUCLEOTIDE SEQUENCE</scope>
    <source>
        <strain evidence="1">03SP1</strain>
    </source>
</reference>
<proteinExistence type="predicted"/>
<evidence type="ECO:0000313" key="2">
    <source>
        <dbReference type="Proteomes" id="UP001049176"/>
    </source>
</evidence>
<organism evidence="1 2">
    <name type="scientific">Marasmius oreades</name>
    <name type="common">fairy-ring Marasmius</name>
    <dbReference type="NCBI Taxonomy" id="181124"/>
    <lineage>
        <taxon>Eukaryota</taxon>
        <taxon>Fungi</taxon>
        <taxon>Dikarya</taxon>
        <taxon>Basidiomycota</taxon>
        <taxon>Agaricomycotina</taxon>
        <taxon>Agaricomycetes</taxon>
        <taxon>Agaricomycetidae</taxon>
        <taxon>Agaricales</taxon>
        <taxon>Marasmiineae</taxon>
        <taxon>Marasmiaceae</taxon>
        <taxon>Marasmius</taxon>
    </lineage>
</organism>
<dbReference type="AlphaFoldDB" id="A0A9P7URE9"/>
<evidence type="ECO:0000313" key="1">
    <source>
        <dbReference type="EMBL" id="KAG7091697.1"/>
    </source>
</evidence>
<sequence>MEQTQKRPCERLPKLRAVTRKHIALAFIAEDAYFTNHPLYLHLKSKCDTQEKEEYLGRVMWSAFVDLIQELGWNAKMGLVWANQSGIASRAVILAHNATLEDRQLPPPRLVDNMKDVLGTSRDPKWFKLYPLC</sequence>
<dbReference type="RefSeq" id="XP_043008167.1">
    <property type="nucleotide sequence ID" value="XM_043152884.1"/>
</dbReference>
<gene>
    <name evidence="1" type="ORF">E1B28_008100</name>
</gene>
<dbReference type="KEGG" id="more:E1B28_008100"/>